<dbReference type="Proteomes" id="UP000186406">
    <property type="component" value="Unassembled WGS sequence"/>
</dbReference>
<dbReference type="EMBL" id="FRXO01000002">
    <property type="protein sequence ID" value="SHO63132.1"/>
    <property type="molecule type" value="Genomic_DNA"/>
</dbReference>
<sequence length="357" mass="39333">MLPLQPLQSLDRAASGRRVMGWSGVLTIAARVIIAHVRTAMAFVAALLLATACVAPLSGAAAGVIVVPPGNGSQQQPTVDRNSVARTRETGGTFEGKYQQIYRLLQSDRALMARIKSAAQRFGIDPVHMLGAIVAEHTFNVDAIDSAQGYYIKAMAYLGTPILFQYKGVPVSEFVAKEQFDRCRTSKDDFDLWDCREEVWRDVFRGNTVDGVSYPDDRFGRVFFQPLYAGQTFGLGQLSPIAALSVADIVHKRSGLPLIDMDHAPELYSTIMDPATSLEYLAALIRLSIDSYRDLAGFDISKNPGLTATLYNVGDARDRARRLAATNRQSGATAYPQVNYFGWFVNEKEDDLRRLLQ</sequence>
<evidence type="ECO:0000256" key="1">
    <source>
        <dbReference type="SAM" id="Phobius"/>
    </source>
</evidence>
<gene>
    <name evidence="2" type="ORF">SAMN02745172_01281</name>
</gene>
<evidence type="ECO:0000313" key="3">
    <source>
        <dbReference type="Proteomes" id="UP000186406"/>
    </source>
</evidence>
<feature type="transmembrane region" description="Helical" evidence="1">
    <location>
        <begin position="20"/>
        <end position="37"/>
    </location>
</feature>
<evidence type="ECO:0000313" key="2">
    <source>
        <dbReference type="EMBL" id="SHO63132.1"/>
    </source>
</evidence>
<keyword evidence="1" id="KW-1133">Transmembrane helix</keyword>
<dbReference type="STRING" id="1123029.SAMN02745172_01281"/>
<accession>A0A1M7ZE67</accession>
<keyword evidence="1" id="KW-0812">Transmembrane</keyword>
<organism evidence="2 3">
    <name type="scientific">Pseudoxanthobacter soli DSM 19599</name>
    <dbReference type="NCBI Taxonomy" id="1123029"/>
    <lineage>
        <taxon>Bacteria</taxon>
        <taxon>Pseudomonadati</taxon>
        <taxon>Pseudomonadota</taxon>
        <taxon>Alphaproteobacteria</taxon>
        <taxon>Hyphomicrobiales</taxon>
        <taxon>Segnochrobactraceae</taxon>
        <taxon>Pseudoxanthobacter</taxon>
    </lineage>
</organism>
<evidence type="ECO:0008006" key="4">
    <source>
        <dbReference type="Google" id="ProtNLM"/>
    </source>
</evidence>
<dbReference type="InterPro" id="IPR009842">
    <property type="entry name" value="DUF1402"/>
</dbReference>
<keyword evidence="1" id="KW-0472">Membrane</keyword>
<feature type="transmembrane region" description="Helical" evidence="1">
    <location>
        <begin position="44"/>
        <end position="67"/>
    </location>
</feature>
<proteinExistence type="predicted"/>
<dbReference type="Pfam" id="PF07182">
    <property type="entry name" value="DUF1402"/>
    <property type="match status" value="1"/>
</dbReference>
<keyword evidence="3" id="KW-1185">Reference proteome</keyword>
<dbReference type="AlphaFoldDB" id="A0A1M7ZE67"/>
<reference evidence="2 3" key="1">
    <citation type="submission" date="2016-12" db="EMBL/GenBank/DDBJ databases">
        <authorList>
            <person name="Song W.-J."/>
            <person name="Kurnit D.M."/>
        </authorList>
    </citation>
    <scope>NUCLEOTIDE SEQUENCE [LARGE SCALE GENOMIC DNA]</scope>
    <source>
        <strain evidence="2 3">DSM 19599</strain>
    </source>
</reference>
<name>A0A1M7ZE67_9HYPH</name>
<protein>
    <recommendedName>
        <fullName evidence="4">DUF1402 family protein</fullName>
    </recommendedName>
</protein>